<sequence length="327" mass="37898">MVIYKLIHVYYATSEPLSTKSKSSRMPNRITYSALTNVLPYQRLAMYEKVFATTSPVELHGAYIWSVKAAASLQPLLSTLEVALRNSIHNSATTLIAPDWYDKLNTKQRKSWKVAQRDKNNITWHKSEVARVKKKLASKMPPKGLTRHDLLVAKMDFGFWDNLLRECFSINGDKHALWPQCIPTIFPNLPKGHTNASIQREISSLRELRNDIAHNSPIWKHKTVIDQQTAIQYINHQLDKIVEIISWLSSEKVDWLEVHMLQSEARRVASIKYLHLCQRKNTNEFTEPLSSYKRSLRGKLKQLDKDEFDVIETFNNQLYLVAKLTVQ</sequence>
<proteinExistence type="predicted"/>
<organism evidence="1">
    <name type="scientific">Vibrio tasmaniensis</name>
    <dbReference type="NCBI Taxonomy" id="212663"/>
    <lineage>
        <taxon>Bacteria</taxon>
        <taxon>Pseudomonadati</taxon>
        <taxon>Pseudomonadota</taxon>
        <taxon>Gammaproteobacteria</taxon>
        <taxon>Vibrionales</taxon>
        <taxon>Vibrionaceae</taxon>
        <taxon>Vibrio</taxon>
    </lineage>
</organism>
<dbReference type="AlphaFoldDB" id="A0A0H3ZUG5"/>
<evidence type="ECO:0000313" key="1">
    <source>
        <dbReference type="EMBL" id="AKN39920.1"/>
    </source>
</evidence>
<dbReference type="InterPro" id="IPR011664">
    <property type="entry name" value="Abi_system_AbiD/AbiF-like"/>
</dbReference>
<dbReference type="Pfam" id="PF07751">
    <property type="entry name" value="Abi_2"/>
    <property type="match status" value="1"/>
</dbReference>
<protein>
    <submittedName>
        <fullName evidence="1">Tiorf34 protein</fullName>
    </submittedName>
</protein>
<accession>A0A0H3ZUG5</accession>
<reference evidence="1" key="1">
    <citation type="journal article" date="2015" name="MBio">
        <title>Eco-Evolutionary Dynamics of Episomes among Ecologically Cohesive Bacterial Populations.</title>
        <authorList>
            <person name="Xue H."/>
            <person name="Cordero O.X."/>
            <person name="Camas F.M."/>
            <person name="Trimble W."/>
            <person name="Meyer F."/>
            <person name="Guglielmini J."/>
            <person name="Rocha E.P."/>
            <person name="Polz M.F."/>
        </authorList>
    </citation>
    <scope>NUCLEOTIDE SEQUENCE</scope>
    <source>
        <strain evidence="1">FF_59</strain>
    </source>
</reference>
<dbReference type="EMBL" id="KP795670">
    <property type="protein sequence ID" value="AKN39920.1"/>
    <property type="molecule type" value="Genomic_DNA"/>
</dbReference>
<name>A0A0H3ZUG5_9VIBR</name>